<evidence type="ECO:0000256" key="1">
    <source>
        <dbReference type="SAM" id="MobiDB-lite"/>
    </source>
</evidence>
<dbReference type="OrthoDB" id="242095at2157"/>
<dbReference type="RefSeq" id="WP_120246023.1">
    <property type="nucleotide sequence ID" value="NZ_RAPO01000003.1"/>
</dbReference>
<sequence length="250" mass="25389">MSDRSDEVTESRRDEDARSPEDVLAETERLLEETGSGSEGESGTGAAADTGSPSSGRSPSESLEDSLDGGLESDPLASESADASAAAGTDTGAPTADADSGSRLPSWMPFGGSSSATAPAGRRSSLRDRLTPSLSPSQYFSPKGFLAMLALVGAGLLVGWTVLPVAGRMIGMFATAFLVGLLASKRRYLEMTAAGVSVGAVSSLVTHAFFAVAGSAQAVLAVGATVGLVASLVGYYFGRDLRDGLARDIE</sequence>
<keyword evidence="4" id="KW-1185">Reference proteome</keyword>
<evidence type="ECO:0008006" key="5">
    <source>
        <dbReference type="Google" id="ProtNLM"/>
    </source>
</evidence>
<feature type="transmembrane region" description="Helical" evidence="2">
    <location>
        <begin position="144"/>
        <end position="163"/>
    </location>
</feature>
<evidence type="ECO:0000313" key="4">
    <source>
        <dbReference type="Proteomes" id="UP000283805"/>
    </source>
</evidence>
<dbReference type="EMBL" id="RAPO01000003">
    <property type="protein sequence ID" value="RKD93479.1"/>
    <property type="molecule type" value="Genomic_DNA"/>
</dbReference>
<organism evidence="3 4">
    <name type="scientific">Halopiger aswanensis</name>
    <dbReference type="NCBI Taxonomy" id="148449"/>
    <lineage>
        <taxon>Archaea</taxon>
        <taxon>Methanobacteriati</taxon>
        <taxon>Methanobacteriota</taxon>
        <taxon>Stenosarchaea group</taxon>
        <taxon>Halobacteria</taxon>
        <taxon>Halobacteriales</taxon>
        <taxon>Natrialbaceae</taxon>
        <taxon>Halopiger</taxon>
    </lineage>
</organism>
<name>A0A3R7HH35_9EURY</name>
<dbReference type="AlphaFoldDB" id="A0A3R7HH35"/>
<feature type="transmembrane region" description="Helical" evidence="2">
    <location>
        <begin position="191"/>
        <end position="212"/>
    </location>
</feature>
<protein>
    <recommendedName>
        <fullName evidence="5">DUF456 domain-containing protein</fullName>
    </recommendedName>
</protein>
<evidence type="ECO:0000313" key="3">
    <source>
        <dbReference type="EMBL" id="RKD93479.1"/>
    </source>
</evidence>
<evidence type="ECO:0000256" key="2">
    <source>
        <dbReference type="SAM" id="Phobius"/>
    </source>
</evidence>
<feature type="compositionally biased region" description="Basic and acidic residues" evidence="1">
    <location>
        <begin position="1"/>
        <end position="32"/>
    </location>
</feature>
<keyword evidence="2" id="KW-1133">Transmembrane helix</keyword>
<reference evidence="3 4" key="1">
    <citation type="submission" date="2018-09" db="EMBL/GenBank/DDBJ databases">
        <title>Genomic Encyclopedia of Archaeal and Bacterial Type Strains, Phase II (KMG-II): from individual species to whole genera.</title>
        <authorList>
            <person name="Goeker M."/>
        </authorList>
    </citation>
    <scope>NUCLEOTIDE SEQUENCE [LARGE SCALE GENOMIC DNA]</scope>
    <source>
        <strain evidence="3 4">DSM 13151</strain>
    </source>
</reference>
<feature type="transmembrane region" description="Helical" evidence="2">
    <location>
        <begin position="218"/>
        <end position="237"/>
    </location>
</feature>
<keyword evidence="2" id="KW-0472">Membrane</keyword>
<feature type="compositionally biased region" description="Low complexity" evidence="1">
    <location>
        <begin position="72"/>
        <end position="101"/>
    </location>
</feature>
<keyword evidence="2" id="KW-0812">Transmembrane</keyword>
<proteinExistence type="predicted"/>
<accession>A0A3R7HH35</accession>
<comment type="caution">
    <text evidence="3">The sequence shown here is derived from an EMBL/GenBank/DDBJ whole genome shotgun (WGS) entry which is preliminary data.</text>
</comment>
<gene>
    <name evidence="3" type="ORF">ATJ93_3103</name>
</gene>
<feature type="region of interest" description="Disordered" evidence="1">
    <location>
        <begin position="1"/>
        <end position="129"/>
    </location>
</feature>
<feature type="compositionally biased region" description="Low complexity" evidence="1">
    <location>
        <begin position="44"/>
        <end position="61"/>
    </location>
</feature>
<dbReference type="Proteomes" id="UP000283805">
    <property type="component" value="Unassembled WGS sequence"/>
</dbReference>